<name>A0A1G4B380_9PEZI</name>
<dbReference type="GO" id="GO:0020037">
    <property type="term" value="F:heme binding"/>
    <property type="evidence" value="ECO:0007669"/>
    <property type="project" value="InterPro"/>
</dbReference>
<dbReference type="GO" id="GO:0005506">
    <property type="term" value="F:iron ion binding"/>
    <property type="evidence" value="ECO:0007669"/>
    <property type="project" value="InterPro"/>
</dbReference>
<dbReference type="InterPro" id="IPR036396">
    <property type="entry name" value="Cyt_P450_sf"/>
</dbReference>
<dbReference type="EMBL" id="MJBS01000077">
    <property type="protein sequence ID" value="OHE95870.1"/>
    <property type="molecule type" value="Genomic_DNA"/>
</dbReference>
<dbReference type="PANTHER" id="PTHR46300:SF2">
    <property type="entry name" value="CYTOCHROME P450 MONOOXYGENASE ALNH-RELATED"/>
    <property type="match status" value="1"/>
</dbReference>
<evidence type="ECO:0000256" key="3">
    <source>
        <dbReference type="ARBA" id="ARBA00023002"/>
    </source>
</evidence>
<dbReference type="GO" id="GO:0004497">
    <property type="term" value="F:monooxygenase activity"/>
    <property type="evidence" value="ECO:0007669"/>
    <property type="project" value="UniProtKB-KW"/>
</dbReference>
<dbReference type="STRING" id="1209926.A0A1G4B380"/>
<evidence type="ECO:0000256" key="1">
    <source>
        <dbReference type="ARBA" id="ARBA00010617"/>
    </source>
</evidence>
<protein>
    <submittedName>
        <fullName evidence="6">Cytochrome P450 2C3</fullName>
    </submittedName>
</protein>
<keyword evidence="7" id="KW-1185">Reference proteome</keyword>
<comment type="caution">
    <text evidence="6">The sequence shown here is derived from an EMBL/GenBank/DDBJ whole genome shotgun (WGS) entry which is preliminary data.</text>
</comment>
<dbReference type="GO" id="GO:0016705">
    <property type="term" value="F:oxidoreductase activity, acting on paired donors, with incorporation or reduction of molecular oxygen"/>
    <property type="evidence" value="ECO:0007669"/>
    <property type="project" value="InterPro"/>
</dbReference>
<dbReference type="InterPro" id="IPR050364">
    <property type="entry name" value="Cytochrome_P450_fung"/>
</dbReference>
<reference evidence="6 7" key="1">
    <citation type="submission" date="2016-09" db="EMBL/GenBank/DDBJ databases">
        <authorList>
            <person name="Capua I."/>
            <person name="De Benedictis P."/>
            <person name="Joannis T."/>
            <person name="Lombin L.H."/>
            <person name="Cattoli G."/>
        </authorList>
    </citation>
    <scope>NUCLEOTIDE SEQUENCE [LARGE SCALE GENOMIC DNA]</scope>
    <source>
        <strain evidence="6 7">IMI 309357</strain>
    </source>
</reference>
<dbReference type="AlphaFoldDB" id="A0A1G4B380"/>
<evidence type="ECO:0000313" key="7">
    <source>
        <dbReference type="Proteomes" id="UP000176998"/>
    </source>
</evidence>
<evidence type="ECO:0000313" key="6">
    <source>
        <dbReference type="EMBL" id="OHE95870.1"/>
    </source>
</evidence>
<accession>A0A1G4B380</accession>
<dbReference type="OrthoDB" id="1470350at2759"/>
<dbReference type="SUPFAM" id="SSF48264">
    <property type="entry name" value="Cytochrome P450"/>
    <property type="match status" value="1"/>
</dbReference>
<evidence type="ECO:0000256" key="2">
    <source>
        <dbReference type="ARBA" id="ARBA00022723"/>
    </source>
</evidence>
<evidence type="ECO:0000256" key="4">
    <source>
        <dbReference type="ARBA" id="ARBA00023004"/>
    </source>
</evidence>
<keyword evidence="5" id="KW-0503">Monooxygenase</keyword>
<keyword evidence="3" id="KW-0560">Oxidoreductase</keyword>
<evidence type="ECO:0000256" key="5">
    <source>
        <dbReference type="ARBA" id="ARBA00023033"/>
    </source>
</evidence>
<sequence length="219" mass="24309">MPPLASTSDLKLVWLEDFVARLTKAALPGAHLSLVLPWLRRRGVDGGNCLVKSFGGNQNCSNMSNTGINWLAASVTSRTGFDVKDIWYEGHFIPKIPKGSMPIPNVWAMDRDPDIYGLDTHHFNPARYLDQTTGQLKTLPAETKDQVHVTFDYGRQIENEDLFITMATGLWTIKTKPEVRYNALGVPIDIYGCVYNGVIVSRFPEAVKVLKAAEDDGVS</sequence>
<dbReference type="RefSeq" id="XP_022473031.1">
    <property type="nucleotide sequence ID" value="XM_022620497.1"/>
</dbReference>
<dbReference type="PANTHER" id="PTHR46300">
    <property type="entry name" value="P450, PUTATIVE (EUROFUNG)-RELATED-RELATED"/>
    <property type="match status" value="1"/>
</dbReference>
<proteinExistence type="inferred from homology"/>
<dbReference type="Proteomes" id="UP000176998">
    <property type="component" value="Unassembled WGS sequence"/>
</dbReference>
<dbReference type="Gene3D" id="1.10.630.10">
    <property type="entry name" value="Cytochrome P450"/>
    <property type="match status" value="1"/>
</dbReference>
<keyword evidence="2" id="KW-0479">Metal-binding</keyword>
<organism evidence="6 7">
    <name type="scientific">Colletotrichum orchidophilum</name>
    <dbReference type="NCBI Taxonomy" id="1209926"/>
    <lineage>
        <taxon>Eukaryota</taxon>
        <taxon>Fungi</taxon>
        <taxon>Dikarya</taxon>
        <taxon>Ascomycota</taxon>
        <taxon>Pezizomycotina</taxon>
        <taxon>Sordariomycetes</taxon>
        <taxon>Hypocreomycetidae</taxon>
        <taxon>Glomerellales</taxon>
        <taxon>Glomerellaceae</taxon>
        <taxon>Colletotrichum</taxon>
    </lineage>
</organism>
<keyword evidence="4" id="KW-0408">Iron</keyword>
<comment type="similarity">
    <text evidence="1">Belongs to the cytochrome P450 family.</text>
</comment>
<dbReference type="GeneID" id="34562007"/>
<gene>
    <name evidence="6" type="ORF">CORC01_08867</name>
</gene>